<keyword evidence="2" id="KW-1185">Reference proteome</keyword>
<name>A0ACC6L550_9SPHI</name>
<reference evidence="1" key="1">
    <citation type="submission" date="2023-07" db="EMBL/GenBank/DDBJ databases">
        <title>Sorghum-associated microbial communities from plants grown in Nebraska, USA.</title>
        <authorList>
            <person name="Schachtman D."/>
        </authorList>
    </citation>
    <scope>NUCLEOTIDE SEQUENCE</scope>
    <source>
        <strain evidence="1">2697</strain>
    </source>
</reference>
<comment type="caution">
    <text evidence="1">The sequence shown here is derived from an EMBL/GenBank/DDBJ whole genome shotgun (WGS) entry which is preliminary data.</text>
</comment>
<sequence>MKLINPAIADFYNKSNEDTRLQTGLGPLEFERNKILINRYAGPRPLHIADIGGGTGHYASWLTALGHKVTLVDPLPKHIEKAKRKPGSFRCILGEARNLPFENASFDLVILHGPLYHLQLQNERLQAIKEARRIVKPGGTVLGFAITHSASALAALHNGMIHDPSIFGMCSSELLTGEHEAPQGLNGILHSACYHRPNELMDEFKLGGFYINGLHAVEGMAWLDSNFFQSWHDSNKKANLMELISMTEQDQSLLCLSPHIMVAASPAF</sequence>
<dbReference type="Proteomes" id="UP001246858">
    <property type="component" value="Unassembled WGS sequence"/>
</dbReference>
<evidence type="ECO:0000313" key="2">
    <source>
        <dbReference type="Proteomes" id="UP001246858"/>
    </source>
</evidence>
<dbReference type="EMBL" id="JAVDTF010000007">
    <property type="protein sequence ID" value="MDR6786502.1"/>
    <property type="molecule type" value="Genomic_DNA"/>
</dbReference>
<protein>
    <submittedName>
        <fullName evidence="1">Ubiquinone/menaquinone biosynthesis C-methylase UbiE</fullName>
    </submittedName>
</protein>
<accession>A0ACC6L550</accession>
<organism evidence="1 2">
    <name type="scientific">Pedobacter africanus</name>
    <dbReference type="NCBI Taxonomy" id="151894"/>
    <lineage>
        <taxon>Bacteria</taxon>
        <taxon>Pseudomonadati</taxon>
        <taxon>Bacteroidota</taxon>
        <taxon>Sphingobacteriia</taxon>
        <taxon>Sphingobacteriales</taxon>
        <taxon>Sphingobacteriaceae</taxon>
        <taxon>Pedobacter</taxon>
    </lineage>
</organism>
<evidence type="ECO:0000313" key="1">
    <source>
        <dbReference type="EMBL" id="MDR6786502.1"/>
    </source>
</evidence>
<gene>
    <name evidence="1" type="ORF">J2X78_005097</name>
</gene>
<keyword evidence="1" id="KW-0830">Ubiquinone</keyword>
<proteinExistence type="predicted"/>